<evidence type="ECO:0000256" key="1">
    <source>
        <dbReference type="SAM" id="Coils"/>
    </source>
</evidence>
<name>A0A8X7NT60_CANPA</name>
<accession>A0A8X7NT60</accession>
<gene>
    <name evidence="3" type="ORF">FOB60_000796</name>
</gene>
<feature type="region of interest" description="Disordered" evidence="2">
    <location>
        <begin position="1"/>
        <end position="94"/>
    </location>
</feature>
<evidence type="ECO:0000313" key="4">
    <source>
        <dbReference type="Proteomes" id="UP000590412"/>
    </source>
</evidence>
<feature type="region of interest" description="Disordered" evidence="2">
    <location>
        <begin position="323"/>
        <end position="355"/>
    </location>
</feature>
<sequence>MTASTQDTGKLDSQSSIKRNRQPTENNFKLSQMNGSTSNNKQDIPSPDQDQLLSLTSKHNESWQLAMAKQLEDEENFSPFPCEDDDNSTDPNPILNYNMSEALESVPNQAGETIQEVPNAKVHHTNLSSLQQIDPSKRPRRRIICPPPSFLHPDEIDYIRDKITRVIEEKGVGQLPKDFNLFDSENNSIHLQCDDDDLSKSSGRADNCQLNRTSIEIKFSQMPECEIHGEEDCDCPIFDETCTSSRLSSKGSSDLRYADCEDGKCGPSCELTFEYDSSGRLVPTGTNIEEKLKSITNEASKLKQLKDELNSIICESSESQALVPTNKLQNRQQPPSSSSSKSSSKRKISADKKPKRVITDPLDDLKILVKDRPQAKLEKCAIRNRRSTTPQNYYGLIPNDSCCLSCQYEAVFGTKPRYLVAKNAS</sequence>
<feature type="compositionally biased region" description="Polar residues" evidence="2">
    <location>
        <begin position="323"/>
        <end position="335"/>
    </location>
</feature>
<dbReference type="AlphaFoldDB" id="A0A8X7NT60"/>
<evidence type="ECO:0000313" key="3">
    <source>
        <dbReference type="EMBL" id="KAF6059214.1"/>
    </source>
</evidence>
<dbReference type="OrthoDB" id="4081922at2759"/>
<organism evidence="3 4">
    <name type="scientific">Candida parapsilosis</name>
    <name type="common">Yeast</name>
    <dbReference type="NCBI Taxonomy" id="5480"/>
    <lineage>
        <taxon>Eukaryota</taxon>
        <taxon>Fungi</taxon>
        <taxon>Dikarya</taxon>
        <taxon>Ascomycota</taxon>
        <taxon>Saccharomycotina</taxon>
        <taxon>Pichiomycetes</taxon>
        <taxon>Debaryomycetaceae</taxon>
        <taxon>Candida/Lodderomyces clade</taxon>
        <taxon>Candida</taxon>
    </lineage>
</organism>
<feature type="compositionally biased region" description="Polar residues" evidence="2">
    <location>
        <begin position="1"/>
        <end position="57"/>
    </location>
</feature>
<evidence type="ECO:0000256" key="2">
    <source>
        <dbReference type="SAM" id="MobiDB-lite"/>
    </source>
</evidence>
<comment type="caution">
    <text evidence="3">The sequence shown here is derived from an EMBL/GenBank/DDBJ whole genome shotgun (WGS) entry which is preliminary data.</text>
</comment>
<keyword evidence="1" id="KW-0175">Coiled coil</keyword>
<reference evidence="3" key="1">
    <citation type="submission" date="2020-03" db="EMBL/GenBank/DDBJ databases">
        <title>FDA dAtabase for Regulatory Grade micrObial Sequences (FDA-ARGOS): Supporting development and validation of Infectious Disease Dx tests.</title>
        <authorList>
            <person name="Campos J."/>
            <person name="Goldberg B."/>
            <person name="Tallon L."/>
            <person name="Sadzewicz L."/>
            <person name="Vavikolanu K."/>
            <person name="Mehta A."/>
            <person name="Aluvathingal J."/>
            <person name="Nadendla S."/>
            <person name="Nandy P."/>
            <person name="Geyer C."/>
            <person name="Yan Y."/>
            <person name="Sichtig H."/>
        </authorList>
    </citation>
    <scope>NUCLEOTIDE SEQUENCE [LARGE SCALE GENOMIC DNA]</scope>
    <source>
        <strain evidence="3">FDAARGOS_652</strain>
    </source>
</reference>
<dbReference type="EMBL" id="JABWAB010000001">
    <property type="protein sequence ID" value="KAF6059214.1"/>
    <property type="molecule type" value="Genomic_DNA"/>
</dbReference>
<dbReference type="Proteomes" id="UP000590412">
    <property type="component" value="Unassembled WGS sequence"/>
</dbReference>
<proteinExistence type="predicted"/>
<feature type="coiled-coil region" evidence="1">
    <location>
        <begin position="288"/>
        <end position="315"/>
    </location>
</feature>
<protein>
    <submittedName>
        <fullName evidence="3">Uncharacterized protein</fullName>
    </submittedName>
</protein>
<feature type="compositionally biased region" description="Acidic residues" evidence="2">
    <location>
        <begin position="72"/>
        <end position="88"/>
    </location>
</feature>